<feature type="transmembrane region" description="Helical" evidence="2">
    <location>
        <begin position="105"/>
        <end position="125"/>
    </location>
</feature>
<sequence>MKTKKKNRFFTFIFSCMPGAGEMYMGFMNRGVSMMLLFVLTIVISVWLEQAALMAICIVEWFFSFFYVNHIASLNDEEFVMVKDISIFETVGLQLPGAHEAVNKYSKVIACIMIFLGGCFLWNTFARILSWMLPERFNFISRTMRVIGNYLPSIAIGFGIIYLGLRMLEGKKVEVVSRVQATEDKPYKSYETNETYKAHETHGKVEPKEADVTKEVRDSEKKTGMQEENQEGM</sequence>
<accession>A0A3A9AD13</accession>
<dbReference type="AlphaFoldDB" id="A0A3A9AD13"/>
<feature type="compositionally biased region" description="Basic and acidic residues" evidence="1">
    <location>
        <begin position="194"/>
        <end position="225"/>
    </location>
</feature>
<evidence type="ECO:0000313" key="4">
    <source>
        <dbReference type="Proteomes" id="UP000280696"/>
    </source>
</evidence>
<dbReference type="Proteomes" id="UP000280696">
    <property type="component" value="Unassembled WGS sequence"/>
</dbReference>
<dbReference type="EMBL" id="RAYQ01000021">
    <property type="protein sequence ID" value="RKI89570.1"/>
    <property type="molecule type" value="Genomic_DNA"/>
</dbReference>
<keyword evidence="2" id="KW-1133">Transmembrane helix</keyword>
<evidence type="ECO:0000313" key="3">
    <source>
        <dbReference type="EMBL" id="RKI89570.1"/>
    </source>
</evidence>
<keyword evidence="2" id="KW-0472">Membrane</keyword>
<evidence type="ECO:0000256" key="1">
    <source>
        <dbReference type="SAM" id="MobiDB-lite"/>
    </source>
</evidence>
<keyword evidence="4" id="KW-1185">Reference proteome</keyword>
<evidence type="ECO:0000256" key="2">
    <source>
        <dbReference type="SAM" id="Phobius"/>
    </source>
</evidence>
<gene>
    <name evidence="3" type="ORF">D7V94_17525</name>
</gene>
<dbReference type="OrthoDB" id="82335at2"/>
<feature type="transmembrane region" description="Helical" evidence="2">
    <location>
        <begin position="146"/>
        <end position="165"/>
    </location>
</feature>
<name>A0A3A9AD13_9FIRM</name>
<feature type="region of interest" description="Disordered" evidence="1">
    <location>
        <begin position="190"/>
        <end position="233"/>
    </location>
</feature>
<comment type="caution">
    <text evidence="3">The sequence shown here is derived from an EMBL/GenBank/DDBJ whole genome shotgun (WGS) entry which is preliminary data.</text>
</comment>
<organism evidence="3 4">
    <name type="scientific">Parablautia intestinalis</name>
    <dbReference type="NCBI Taxonomy" id="2320100"/>
    <lineage>
        <taxon>Bacteria</taxon>
        <taxon>Bacillati</taxon>
        <taxon>Bacillota</taxon>
        <taxon>Clostridia</taxon>
        <taxon>Lachnospirales</taxon>
        <taxon>Lachnospiraceae</taxon>
        <taxon>Parablautia</taxon>
    </lineage>
</organism>
<reference evidence="3 4" key="1">
    <citation type="submission" date="2018-09" db="EMBL/GenBank/DDBJ databases">
        <title>Murine metabolic-syndrome-specific gut microbial biobank.</title>
        <authorList>
            <person name="Liu C."/>
        </authorList>
    </citation>
    <scope>NUCLEOTIDE SEQUENCE [LARGE SCALE GENOMIC DNA]</scope>
    <source>
        <strain evidence="3 4">0.1xD8-82</strain>
    </source>
</reference>
<keyword evidence="2" id="KW-0812">Transmembrane</keyword>
<protein>
    <submittedName>
        <fullName evidence="3">Uncharacterized protein</fullName>
    </submittedName>
</protein>
<dbReference type="RefSeq" id="WP_120471606.1">
    <property type="nucleotide sequence ID" value="NZ_RAYQ01000021.1"/>
</dbReference>
<proteinExistence type="predicted"/>